<dbReference type="Proteomes" id="UP001595713">
    <property type="component" value="Unassembled WGS sequence"/>
</dbReference>
<protein>
    <submittedName>
        <fullName evidence="2">Contractile injection system protein, VgrG/Pvc8 family</fullName>
    </submittedName>
</protein>
<proteinExistence type="predicted"/>
<organism evidence="2 3">
    <name type="scientific">Sphingomonas hylomeconis</name>
    <dbReference type="NCBI Taxonomy" id="1395958"/>
    <lineage>
        <taxon>Bacteria</taxon>
        <taxon>Pseudomonadati</taxon>
        <taxon>Pseudomonadota</taxon>
        <taxon>Alphaproteobacteria</taxon>
        <taxon>Sphingomonadales</taxon>
        <taxon>Sphingomonadaceae</taxon>
        <taxon>Sphingomonas</taxon>
    </lineage>
</organism>
<dbReference type="RefSeq" id="WP_261295520.1">
    <property type="nucleotide sequence ID" value="NZ_JANQBK010000017.1"/>
</dbReference>
<accession>A0ABV7ST62</accession>
<gene>
    <name evidence="2" type="ORF">ACFONA_05000</name>
</gene>
<feature type="compositionally biased region" description="Basic and acidic residues" evidence="1">
    <location>
        <begin position="216"/>
        <end position="231"/>
    </location>
</feature>
<dbReference type="Pfam" id="PF05954">
    <property type="entry name" value="Phage_GPD"/>
    <property type="match status" value="1"/>
</dbReference>
<reference evidence="3" key="1">
    <citation type="journal article" date="2019" name="Int. J. Syst. Evol. Microbiol.">
        <title>The Global Catalogue of Microorganisms (GCM) 10K type strain sequencing project: providing services to taxonomists for standard genome sequencing and annotation.</title>
        <authorList>
            <consortium name="The Broad Institute Genomics Platform"/>
            <consortium name="The Broad Institute Genome Sequencing Center for Infectious Disease"/>
            <person name="Wu L."/>
            <person name="Ma J."/>
        </authorList>
    </citation>
    <scope>NUCLEOTIDE SEQUENCE [LARGE SCALE GENOMIC DNA]</scope>
    <source>
        <strain evidence="3">KCTC 42739</strain>
    </source>
</reference>
<feature type="region of interest" description="Disordered" evidence="1">
    <location>
        <begin position="216"/>
        <end position="240"/>
    </location>
</feature>
<comment type="caution">
    <text evidence="2">The sequence shown here is derived from an EMBL/GenBank/DDBJ whole genome shotgun (WGS) entry which is preliminary data.</text>
</comment>
<evidence type="ECO:0000313" key="3">
    <source>
        <dbReference type="Proteomes" id="UP001595713"/>
    </source>
</evidence>
<keyword evidence="3" id="KW-1185">Reference proteome</keyword>
<dbReference type="SUPFAM" id="SSF69279">
    <property type="entry name" value="Phage tail proteins"/>
    <property type="match status" value="1"/>
</dbReference>
<evidence type="ECO:0000256" key="1">
    <source>
        <dbReference type="SAM" id="MobiDB-lite"/>
    </source>
</evidence>
<sequence>MIANIPDFRVTLDGADLTGTLRQQVATVGGKIRSRLISLSISEKRGEAADQLDIVLDDSDGRLALPKTGAILQVLLGWKQGSDVQVGLVDKGSFKVDEVAHAGPPDQITIRARSADFTSELKTRREKSWHGTTLGAIGGEIANHHGLKPSCAAALSSIAVSAKAQSRESDLAFLRRLGREHDAVATIKRGRLILSPIGAAVTPSGRPLPTVHIRRRDGDTHNFGRQKRDDVPGVSATWHDRKGGKRETVTAGNVDGAKKLARVYGSKEDAAAAAAASQRRASREPVTLDLSLALGRPDMSPEQKATVIGYKAEIDAVAWIVGEVSHILGDRGYVTKLKLEAASKQ</sequence>
<evidence type="ECO:0000313" key="2">
    <source>
        <dbReference type="EMBL" id="MFC3579516.1"/>
    </source>
</evidence>
<name>A0ABV7ST62_9SPHN</name>
<dbReference type="EMBL" id="JBHRXP010000002">
    <property type="protein sequence ID" value="MFC3579516.1"/>
    <property type="molecule type" value="Genomic_DNA"/>
</dbReference>